<evidence type="ECO:0000256" key="1">
    <source>
        <dbReference type="SAM" id="Phobius"/>
    </source>
</evidence>
<feature type="transmembrane region" description="Helical" evidence="1">
    <location>
        <begin position="44"/>
        <end position="65"/>
    </location>
</feature>
<dbReference type="PATRIC" id="fig|1134510.3.peg.328"/>
<dbReference type="eggNOG" id="COG1320">
    <property type="taxonomic scope" value="Bacteria"/>
</dbReference>
<feature type="transmembrane region" description="Helical" evidence="1">
    <location>
        <begin position="71"/>
        <end position="92"/>
    </location>
</feature>
<dbReference type="PANTHER" id="PTHR34703">
    <property type="entry name" value="ANTIPORTER SUBUNIT MNHG2-RELATED"/>
    <property type="match status" value="1"/>
</dbReference>
<dbReference type="InterPro" id="IPR005133">
    <property type="entry name" value="PhaG_MnhG_YufB"/>
</dbReference>
<dbReference type="STRING" id="1134510.O9A_00261"/>
<dbReference type="HOGENOM" id="CLU_121334_1_0_5"/>
<dbReference type="GO" id="GO:0015385">
    <property type="term" value="F:sodium:proton antiporter activity"/>
    <property type="evidence" value="ECO:0007669"/>
    <property type="project" value="TreeGrafter"/>
</dbReference>
<sequence>MKDEISLTVALVITVFLILGSGLTLIGTIGLVRFSSFYERLHMLSVAISWGGGSILIASFLYSTLVDHCFVFHEILLMFFLFLTTPVASMLLSQAAVYRHHYSEDQVEKPLAFLLRRTQEKLSATEEISCDESQCGF</sequence>
<dbReference type="Pfam" id="PF03334">
    <property type="entry name" value="PhaG_MnhG_YufB"/>
    <property type="match status" value="1"/>
</dbReference>
<dbReference type="Proteomes" id="UP000027015">
    <property type="component" value="Unassembled WGS sequence"/>
</dbReference>
<gene>
    <name evidence="2" type="ORF">O9A_00261</name>
</gene>
<dbReference type="OrthoDB" id="4427992at2"/>
<dbReference type="RefSeq" id="WP_034458017.1">
    <property type="nucleotide sequence ID" value="NZ_CADEAH010000002.1"/>
</dbReference>
<dbReference type="NCBIfam" id="TIGR01300">
    <property type="entry name" value="CPA3_mnhG_phaG"/>
    <property type="match status" value="1"/>
</dbReference>
<name>A0A067WAX1_9HYPH</name>
<dbReference type="AlphaFoldDB" id="A0A067WAX1"/>
<proteinExistence type="predicted"/>
<evidence type="ECO:0000313" key="3">
    <source>
        <dbReference type="Proteomes" id="UP000027015"/>
    </source>
</evidence>
<evidence type="ECO:0000313" key="2">
    <source>
        <dbReference type="EMBL" id="KEC56036.1"/>
    </source>
</evidence>
<accession>A0A067WAX1</accession>
<dbReference type="EMBL" id="AHPL01000003">
    <property type="protein sequence ID" value="KEC56036.1"/>
    <property type="molecule type" value="Genomic_DNA"/>
</dbReference>
<feature type="transmembrane region" description="Helical" evidence="1">
    <location>
        <begin position="6"/>
        <end position="32"/>
    </location>
</feature>
<organism evidence="2 3">
    <name type="scientific">Bartonella koehlerae C-29</name>
    <dbReference type="NCBI Taxonomy" id="1134510"/>
    <lineage>
        <taxon>Bacteria</taxon>
        <taxon>Pseudomonadati</taxon>
        <taxon>Pseudomonadota</taxon>
        <taxon>Alphaproteobacteria</taxon>
        <taxon>Hyphomicrobiales</taxon>
        <taxon>Bartonellaceae</taxon>
        <taxon>Bartonella</taxon>
    </lineage>
</organism>
<keyword evidence="3" id="KW-1185">Reference proteome</keyword>
<comment type="caution">
    <text evidence="2">The sequence shown here is derived from an EMBL/GenBank/DDBJ whole genome shotgun (WGS) entry which is preliminary data.</text>
</comment>
<protein>
    <submittedName>
        <fullName evidence="2">Monovalent cation/proton antiporter, MnhG/PhaG subunit</fullName>
    </submittedName>
</protein>
<keyword evidence="1" id="KW-0812">Transmembrane</keyword>
<keyword evidence="1" id="KW-1133">Transmembrane helix</keyword>
<keyword evidence="1" id="KW-0472">Membrane</keyword>
<dbReference type="PANTHER" id="PTHR34703:SF1">
    <property type="entry name" value="ANTIPORTER SUBUNIT MNHG2-RELATED"/>
    <property type="match status" value="1"/>
</dbReference>
<reference evidence="2 3" key="1">
    <citation type="submission" date="2012-04" db="EMBL/GenBank/DDBJ databases">
        <title>The Genome Sequence of Bartonella koehlerae C-29.</title>
        <authorList>
            <consortium name="The Broad Institute Genome Sequencing Platform"/>
            <consortium name="The Broad Institute Genome Sequencing Center for Infectious Disease"/>
            <person name="Feldgarden M."/>
            <person name="Kirby J."/>
            <person name="Kosoy M."/>
            <person name="Birtles R."/>
            <person name="Probert W.S."/>
            <person name="Chiaraviglio L."/>
            <person name="Walker B."/>
            <person name="Young S.K."/>
            <person name="Zeng Q."/>
            <person name="Gargeya S."/>
            <person name="Fitzgerald M."/>
            <person name="Haas B."/>
            <person name="Abouelleil A."/>
            <person name="Alvarado L."/>
            <person name="Arachchi H.M."/>
            <person name="Berlin A.M."/>
            <person name="Chapman S.B."/>
            <person name="Goldberg J."/>
            <person name="Griggs A."/>
            <person name="Gujja S."/>
            <person name="Hansen M."/>
            <person name="Howarth C."/>
            <person name="Imamovic A."/>
            <person name="Larimer J."/>
            <person name="McCowen C."/>
            <person name="Montmayeur A."/>
            <person name="Murphy C."/>
            <person name="Neiman D."/>
            <person name="Pearson M."/>
            <person name="Priest M."/>
            <person name="Roberts A."/>
            <person name="Saif S."/>
            <person name="Shea T."/>
            <person name="Sisk P."/>
            <person name="Sykes S."/>
            <person name="Wortman J."/>
            <person name="Nusbaum C."/>
            <person name="Birren B."/>
        </authorList>
    </citation>
    <scope>NUCLEOTIDE SEQUENCE [LARGE SCALE GENOMIC DNA]</scope>
    <source>
        <strain evidence="2 3">C-29</strain>
    </source>
</reference>